<evidence type="ECO:0000256" key="1">
    <source>
        <dbReference type="ARBA" id="ARBA00022723"/>
    </source>
</evidence>
<evidence type="ECO:0000256" key="2">
    <source>
        <dbReference type="ARBA" id="ARBA00022771"/>
    </source>
</evidence>
<dbReference type="PANTHER" id="PTHR12420:SF47">
    <property type="entry name" value="PHD FINGER PROTEIN 7"/>
    <property type="match status" value="1"/>
</dbReference>
<dbReference type="Proteomes" id="UP000538725">
    <property type="component" value="Unassembled WGS sequence"/>
</dbReference>
<keyword evidence="6" id="KW-1185">Reference proteome</keyword>
<dbReference type="AlphaFoldDB" id="A0A7K7ZUS9"/>
<dbReference type="GO" id="GO:0005634">
    <property type="term" value="C:nucleus"/>
    <property type="evidence" value="ECO:0007669"/>
    <property type="project" value="TreeGrafter"/>
</dbReference>
<keyword evidence="1" id="KW-0479">Metal-binding</keyword>
<keyword evidence="5" id="KW-0436">Ligase</keyword>
<dbReference type="InterPro" id="IPR051188">
    <property type="entry name" value="PHD-type_Zinc_Finger"/>
</dbReference>
<accession>A0A7K7ZUS9</accession>
<evidence type="ECO:0000256" key="3">
    <source>
        <dbReference type="ARBA" id="ARBA00022833"/>
    </source>
</evidence>
<dbReference type="InterPro" id="IPR001965">
    <property type="entry name" value="Znf_PHD"/>
</dbReference>
<keyword evidence="2" id="KW-0863">Zinc-finger</keyword>
<dbReference type="Pfam" id="PF13771">
    <property type="entry name" value="zf-HC5HC2H"/>
    <property type="match status" value="1"/>
</dbReference>
<feature type="non-terminal residue" evidence="5">
    <location>
        <position position="1"/>
    </location>
</feature>
<reference evidence="5 6" key="1">
    <citation type="submission" date="2019-09" db="EMBL/GenBank/DDBJ databases">
        <title>Bird 10,000 Genomes (B10K) Project - Family phase.</title>
        <authorList>
            <person name="Zhang G."/>
        </authorList>
    </citation>
    <scope>NUCLEOTIDE SEQUENCE [LARGE SCALE GENOMIC DNA]</scope>
    <source>
        <strain evidence="5">B10K-DU-029-37</strain>
        <tissue evidence="5">Liver</tissue>
    </source>
</reference>
<protein>
    <submittedName>
        <fullName evidence="5">G2E3 ligase</fullName>
    </submittedName>
</protein>
<gene>
    <name evidence="5" type="primary">G2e3_1</name>
    <name evidence="5" type="ORF">MELVER_R11935</name>
</gene>
<evidence type="ECO:0000313" key="5">
    <source>
        <dbReference type="EMBL" id="NXA94082.1"/>
    </source>
</evidence>
<dbReference type="GO" id="GO:0008270">
    <property type="term" value="F:zinc ion binding"/>
    <property type="evidence" value="ECO:0007669"/>
    <property type="project" value="UniProtKB-KW"/>
</dbReference>
<dbReference type="GO" id="GO:0016874">
    <property type="term" value="F:ligase activity"/>
    <property type="evidence" value="ECO:0007669"/>
    <property type="project" value="UniProtKB-KW"/>
</dbReference>
<dbReference type="Gene3D" id="3.30.40.10">
    <property type="entry name" value="Zinc/RING finger domain, C3HC4 (zinc finger)"/>
    <property type="match status" value="1"/>
</dbReference>
<dbReference type="InterPro" id="IPR013083">
    <property type="entry name" value="Znf_RING/FYVE/PHD"/>
</dbReference>
<proteinExistence type="predicted"/>
<feature type="non-terminal residue" evidence="5">
    <location>
        <position position="97"/>
    </location>
</feature>
<dbReference type="SUPFAM" id="SSF57903">
    <property type="entry name" value="FYVE/PHD zinc finger"/>
    <property type="match status" value="1"/>
</dbReference>
<dbReference type="PROSITE" id="PS51805">
    <property type="entry name" value="EPHD"/>
    <property type="match status" value="1"/>
</dbReference>
<name>A0A7K7ZUS9_9PASE</name>
<organism evidence="5 6">
    <name type="scientific">Melanocharis versteri</name>
    <name type="common">Fan-tailed berrypecker</name>
    <dbReference type="NCBI Taxonomy" id="254552"/>
    <lineage>
        <taxon>Eukaryota</taxon>
        <taxon>Metazoa</taxon>
        <taxon>Chordata</taxon>
        <taxon>Craniata</taxon>
        <taxon>Vertebrata</taxon>
        <taxon>Euteleostomi</taxon>
        <taxon>Archelosauria</taxon>
        <taxon>Archosauria</taxon>
        <taxon>Dinosauria</taxon>
        <taxon>Saurischia</taxon>
        <taxon>Theropoda</taxon>
        <taxon>Coelurosauria</taxon>
        <taxon>Aves</taxon>
        <taxon>Neognathae</taxon>
        <taxon>Neoaves</taxon>
        <taxon>Telluraves</taxon>
        <taxon>Australaves</taxon>
        <taxon>Passeriformes</taxon>
        <taxon>Passeroidea</taxon>
        <taxon>Melanocharitidae</taxon>
        <taxon>Melanocharis</taxon>
    </lineage>
</organism>
<dbReference type="EMBL" id="VZTG01007085">
    <property type="protein sequence ID" value="NXA94082.1"/>
    <property type="molecule type" value="Genomic_DNA"/>
</dbReference>
<keyword evidence="3" id="KW-0862">Zinc</keyword>
<feature type="domain" description="PHD-type" evidence="4">
    <location>
        <begin position="1"/>
        <end position="50"/>
    </location>
</feature>
<evidence type="ECO:0000259" key="4">
    <source>
        <dbReference type="PROSITE" id="PS51805"/>
    </source>
</evidence>
<evidence type="ECO:0000313" key="6">
    <source>
        <dbReference type="Proteomes" id="UP000538725"/>
    </source>
</evidence>
<sequence length="97" mass="11052">QHCCVCGQRGASIMCCEEECGRWFHLPCAKEGGCFTQHIPDYSAYCPEHRPEQDVQATPEPGNECPICIEPVEDKRTYGTMVCPACRRAWFHRDCIQ</sequence>
<dbReference type="InterPro" id="IPR011011">
    <property type="entry name" value="Znf_FYVE_PHD"/>
</dbReference>
<dbReference type="PANTHER" id="PTHR12420">
    <property type="entry name" value="PHD FINGER PROTEIN"/>
    <property type="match status" value="1"/>
</dbReference>
<comment type="caution">
    <text evidence="5">The sequence shown here is derived from an EMBL/GenBank/DDBJ whole genome shotgun (WGS) entry which is preliminary data.</text>
</comment>
<dbReference type="InterPro" id="IPR034732">
    <property type="entry name" value="EPHD"/>
</dbReference>
<dbReference type="SMART" id="SM00249">
    <property type="entry name" value="PHD"/>
    <property type="match status" value="1"/>
</dbReference>